<dbReference type="AlphaFoldDB" id="A0A0R3RLE0"/>
<reference evidence="2" key="1">
    <citation type="submission" date="2017-02" db="UniProtKB">
        <authorList>
            <consortium name="WormBaseParasite"/>
        </authorList>
    </citation>
    <scope>IDENTIFICATION</scope>
</reference>
<keyword evidence="1" id="KW-1185">Reference proteome</keyword>
<sequence>MKNFRPVQKLYDREIQLVMNTDFIKTLFQYQTAKLTIAIAFVVN</sequence>
<name>A0A0R3RLE0_9BILA</name>
<organism evidence="1 2">
    <name type="scientific">Elaeophora elaphi</name>
    <dbReference type="NCBI Taxonomy" id="1147741"/>
    <lineage>
        <taxon>Eukaryota</taxon>
        <taxon>Metazoa</taxon>
        <taxon>Ecdysozoa</taxon>
        <taxon>Nematoda</taxon>
        <taxon>Chromadorea</taxon>
        <taxon>Rhabditida</taxon>
        <taxon>Spirurina</taxon>
        <taxon>Spiruromorpha</taxon>
        <taxon>Filarioidea</taxon>
        <taxon>Onchocercidae</taxon>
        <taxon>Elaeophora</taxon>
    </lineage>
</organism>
<dbReference type="WBParaSite" id="EEL_0000229901-mRNA-1">
    <property type="protein sequence ID" value="EEL_0000229901-mRNA-1"/>
    <property type="gene ID" value="EEL_0000229901"/>
</dbReference>
<protein>
    <submittedName>
        <fullName evidence="2">Neur_chan_LBD domain-containing protein</fullName>
    </submittedName>
</protein>
<accession>A0A0R3RLE0</accession>
<proteinExistence type="predicted"/>
<evidence type="ECO:0000313" key="1">
    <source>
        <dbReference type="Proteomes" id="UP000050640"/>
    </source>
</evidence>
<dbReference type="Proteomes" id="UP000050640">
    <property type="component" value="Unplaced"/>
</dbReference>
<evidence type="ECO:0000313" key="2">
    <source>
        <dbReference type="WBParaSite" id="EEL_0000229901-mRNA-1"/>
    </source>
</evidence>